<organism evidence="2 3">
    <name type="scientific">Methylobacterium haplocladii</name>
    <dbReference type="NCBI Taxonomy" id="1176176"/>
    <lineage>
        <taxon>Bacteria</taxon>
        <taxon>Pseudomonadati</taxon>
        <taxon>Pseudomonadota</taxon>
        <taxon>Alphaproteobacteria</taxon>
        <taxon>Hyphomicrobiales</taxon>
        <taxon>Methylobacteriaceae</taxon>
        <taxon>Methylobacterium</taxon>
    </lineage>
</organism>
<comment type="caution">
    <text evidence="2">The sequence shown here is derived from an EMBL/GenBank/DDBJ whole genome shotgun (WGS) entry which is preliminary data.</text>
</comment>
<dbReference type="AlphaFoldDB" id="A0A512IUJ9"/>
<dbReference type="Proteomes" id="UP000321258">
    <property type="component" value="Unassembled WGS sequence"/>
</dbReference>
<protein>
    <submittedName>
        <fullName evidence="2">Uncharacterized protein</fullName>
    </submittedName>
</protein>
<reference evidence="2 3" key="1">
    <citation type="submission" date="2019-07" db="EMBL/GenBank/DDBJ databases">
        <title>Whole genome shotgun sequence of Methylobacterium haplocladii NBRC 107714.</title>
        <authorList>
            <person name="Hosoyama A."/>
            <person name="Uohara A."/>
            <person name="Ohji S."/>
            <person name="Ichikawa N."/>
        </authorList>
    </citation>
    <scope>NUCLEOTIDE SEQUENCE [LARGE SCALE GENOMIC DNA]</scope>
    <source>
        <strain evidence="2 3">NBRC 107714</strain>
    </source>
</reference>
<evidence type="ECO:0000313" key="2">
    <source>
        <dbReference type="EMBL" id="GEP01384.1"/>
    </source>
</evidence>
<dbReference type="EMBL" id="BJZT01000042">
    <property type="protein sequence ID" value="GEP01384.1"/>
    <property type="molecule type" value="Genomic_DNA"/>
</dbReference>
<accession>A0A512IUJ9</accession>
<name>A0A512IUJ9_9HYPH</name>
<sequence>MHPVSGRNAITGRVGYLKSIIVEQNAVPCGSDPWRRNRVERSADLIFVHPARNHAQGMRNDLSTVKRQNRRPMRIRPAS</sequence>
<feature type="region of interest" description="Disordered" evidence="1">
    <location>
        <begin position="57"/>
        <end position="79"/>
    </location>
</feature>
<feature type="compositionally biased region" description="Basic residues" evidence="1">
    <location>
        <begin position="67"/>
        <end position="79"/>
    </location>
</feature>
<proteinExistence type="predicted"/>
<evidence type="ECO:0000313" key="3">
    <source>
        <dbReference type="Proteomes" id="UP000321258"/>
    </source>
</evidence>
<evidence type="ECO:0000256" key="1">
    <source>
        <dbReference type="SAM" id="MobiDB-lite"/>
    </source>
</evidence>
<keyword evidence="3" id="KW-1185">Reference proteome</keyword>
<gene>
    <name evidence="2" type="ORF">MHA02_37710</name>
</gene>